<keyword evidence="6" id="KW-1185">Reference proteome</keyword>
<dbReference type="Pfam" id="PF00496">
    <property type="entry name" value="SBP_bac_5"/>
    <property type="match status" value="1"/>
</dbReference>
<dbReference type="RefSeq" id="WP_136407871.1">
    <property type="nucleotide sequence ID" value="NZ_SSWX01000033.1"/>
</dbReference>
<dbReference type="Gene3D" id="3.40.190.10">
    <property type="entry name" value="Periplasmic binding protein-like II"/>
    <property type="match status" value="1"/>
</dbReference>
<evidence type="ECO:0000313" key="6">
    <source>
        <dbReference type="Proteomes" id="UP000306236"/>
    </source>
</evidence>
<evidence type="ECO:0000256" key="1">
    <source>
        <dbReference type="ARBA" id="ARBA00005695"/>
    </source>
</evidence>
<feature type="signal peptide" evidence="3">
    <location>
        <begin position="1"/>
        <end position="27"/>
    </location>
</feature>
<dbReference type="CDD" id="cd08517">
    <property type="entry name" value="PBP2_NikA_DppA_OppA_like_13"/>
    <property type="match status" value="1"/>
</dbReference>
<organism evidence="5 6">
    <name type="scientific">Lampropedia aestuarii</name>
    <dbReference type="NCBI Taxonomy" id="2562762"/>
    <lineage>
        <taxon>Bacteria</taxon>
        <taxon>Pseudomonadati</taxon>
        <taxon>Pseudomonadota</taxon>
        <taxon>Betaproteobacteria</taxon>
        <taxon>Burkholderiales</taxon>
        <taxon>Comamonadaceae</taxon>
        <taxon>Lampropedia</taxon>
    </lineage>
</organism>
<dbReference type="GO" id="GO:0015833">
    <property type="term" value="P:peptide transport"/>
    <property type="evidence" value="ECO:0007669"/>
    <property type="project" value="TreeGrafter"/>
</dbReference>
<evidence type="ECO:0000259" key="4">
    <source>
        <dbReference type="Pfam" id="PF00496"/>
    </source>
</evidence>
<evidence type="ECO:0000313" key="5">
    <source>
        <dbReference type="EMBL" id="THJ30815.1"/>
    </source>
</evidence>
<dbReference type="Gene3D" id="3.90.76.10">
    <property type="entry name" value="Dipeptide-binding Protein, Domain 1"/>
    <property type="match status" value="1"/>
</dbReference>
<sequence length="535" mass="59806">MPFFTIRTMTFALAVPLLAWTMAYAQAQDTASSKTPVLGGTFSYAVAQEPTTLVSFLDTKTDNRNVSAKITEGLLRYDLDFKPQPLLATEWQISDDGLRYTFRLREGVQFHDGTDFSSVDVRYSILKQKELGPRGRITFANVRDVELPDAHTAVIVLDKPAPYLINALSSAETPIVPAARYGDADPLAHPNTNQPIGTGPFVFKEWVKGSHVVLDKNPNYWRDGYPYLDRVIFRFVKNAASISAAIEAGEVNGALNVAIADIDRLAQNPALAVDDTYDAFLNNALFLEFNHNNPILANEQVRQAIAYAFDRHFIADSLYYKRAQVVNSPIPAILVDYYDDSTFQYTLDIAKANALLDEAGYPRKGKQPRFDLKLSFLPSADFKRASEYIRASLNRVGIKVEIVDGDLPTFLNRVYKARSFDLNLNGMGRLFDPTVGVQRMYWSDAIRNPTPWVNAAHYNNPRVDALFTAASVETDAGKRAAQFKEIQHIVGRELPVLPLVTSPSALQVYQKRVHNLNNSVDLTAGDWSDLWLEAQ</sequence>
<dbReference type="AlphaFoldDB" id="A0A4S5BJ30"/>
<dbReference type="GO" id="GO:0030288">
    <property type="term" value="C:outer membrane-bounded periplasmic space"/>
    <property type="evidence" value="ECO:0007669"/>
    <property type="project" value="UniProtKB-ARBA"/>
</dbReference>
<evidence type="ECO:0000256" key="3">
    <source>
        <dbReference type="SAM" id="SignalP"/>
    </source>
</evidence>
<keyword evidence="2 3" id="KW-0732">Signal</keyword>
<comment type="caution">
    <text evidence="5">The sequence shown here is derived from an EMBL/GenBank/DDBJ whole genome shotgun (WGS) entry which is preliminary data.</text>
</comment>
<accession>A0A4S5BJ30</accession>
<comment type="similarity">
    <text evidence="1">Belongs to the bacterial solute-binding protein 5 family.</text>
</comment>
<proteinExistence type="inferred from homology"/>
<dbReference type="EMBL" id="SSWX01000033">
    <property type="protein sequence ID" value="THJ30815.1"/>
    <property type="molecule type" value="Genomic_DNA"/>
</dbReference>
<dbReference type="InterPro" id="IPR039424">
    <property type="entry name" value="SBP_5"/>
</dbReference>
<dbReference type="InterPro" id="IPR030678">
    <property type="entry name" value="Peptide/Ni-bd"/>
</dbReference>
<evidence type="ECO:0000256" key="2">
    <source>
        <dbReference type="ARBA" id="ARBA00022729"/>
    </source>
</evidence>
<dbReference type="Proteomes" id="UP000306236">
    <property type="component" value="Unassembled WGS sequence"/>
</dbReference>
<protein>
    <submittedName>
        <fullName evidence="5">ABC transporter substrate-binding protein</fullName>
    </submittedName>
</protein>
<feature type="domain" description="Solute-binding protein family 5" evidence="4">
    <location>
        <begin position="82"/>
        <end position="444"/>
    </location>
</feature>
<feature type="chain" id="PRO_5020780699" evidence="3">
    <location>
        <begin position="28"/>
        <end position="535"/>
    </location>
</feature>
<dbReference type="GO" id="GO:1904680">
    <property type="term" value="F:peptide transmembrane transporter activity"/>
    <property type="evidence" value="ECO:0007669"/>
    <property type="project" value="TreeGrafter"/>
</dbReference>
<dbReference type="PANTHER" id="PTHR30290">
    <property type="entry name" value="PERIPLASMIC BINDING COMPONENT OF ABC TRANSPORTER"/>
    <property type="match status" value="1"/>
</dbReference>
<dbReference type="OrthoDB" id="9801799at2"/>
<dbReference type="Gene3D" id="3.10.105.10">
    <property type="entry name" value="Dipeptide-binding Protein, Domain 3"/>
    <property type="match status" value="1"/>
</dbReference>
<gene>
    <name evidence="5" type="ORF">E8K88_17020</name>
</gene>
<reference evidence="5 6" key="1">
    <citation type="submission" date="2019-04" db="EMBL/GenBank/DDBJ databases">
        <title>Lampropedia sp YIM MLB12 draf genome.</title>
        <authorList>
            <person name="Wang Y.-X."/>
        </authorList>
    </citation>
    <scope>NUCLEOTIDE SEQUENCE [LARGE SCALE GENOMIC DNA]</scope>
    <source>
        <strain evidence="5 6">YIM MLB12</strain>
    </source>
</reference>
<name>A0A4S5BJ30_9BURK</name>
<dbReference type="SUPFAM" id="SSF53850">
    <property type="entry name" value="Periplasmic binding protein-like II"/>
    <property type="match status" value="1"/>
</dbReference>
<dbReference type="GO" id="GO:0043190">
    <property type="term" value="C:ATP-binding cassette (ABC) transporter complex"/>
    <property type="evidence" value="ECO:0007669"/>
    <property type="project" value="InterPro"/>
</dbReference>
<dbReference type="PIRSF" id="PIRSF002741">
    <property type="entry name" value="MppA"/>
    <property type="match status" value="1"/>
</dbReference>
<dbReference type="PANTHER" id="PTHR30290:SF38">
    <property type="entry name" value="D,D-DIPEPTIDE-BINDING PERIPLASMIC PROTEIN DDPA-RELATED"/>
    <property type="match status" value="1"/>
</dbReference>
<dbReference type="InterPro" id="IPR000914">
    <property type="entry name" value="SBP_5_dom"/>
</dbReference>